<keyword evidence="3" id="KW-1185">Reference proteome</keyword>
<feature type="region of interest" description="Disordered" evidence="1">
    <location>
        <begin position="88"/>
        <end position="108"/>
    </location>
</feature>
<evidence type="ECO:0000313" key="3">
    <source>
        <dbReference type="Proteomes" id="UP001304243"/>
    </source>
</evidence>
<comment type="caution">
    <text evidence="2">The sequence shown here is derived from an EMBL/GenBank/DDBJ whole genome shotgun (WGS) entry which is preliminary data.</text>
</comment>
<evidence type="ECO:0000313" key="2">
    <source>
        <dbReference type="EMBL" id="KAK4513774.1"/>
    </source>
</evidence>
<dbReference type="GeneID" id="89949466"/>
<feature type="compositionally biased region" description="Basic and acidic residues" evidence="1">
    <location>
        <begin position="172"/>
        <end position="183"/>
    </location>
</feature>
<feature type="region of interest" description="Disordered" evidence="1">
    <location>
        <begin position="163"/>
        <end position="183"/>
    </location>
</feature>
<reference evidence="2 3" key="1">
    <citation type="submission" date="2022-11" db="EMBL/GenBank/DDBJ databases">
        <title>Mucor velutinosus strain NIH1002 WGS.</title>
        <authorList>
            <person name="Subramanian P."/>
            <person name="Mullikin J.C."/>
            <person name="Segre J.A."/>
            <person name="Zelazny A.M."/>
        </authorList>
    </citation>
    <scope>NUCLEOTIDE SEQUENCE [LARGE SCALE GENOMIC DNA]</scope>
    <source>
        <strain evidence="2 3">NIH1002</strain>
    </source>
</reference>
<sequence length="309" mass="35063">MDFIKRFHFIQKLKDNNKNSNNATSLGQQKSKRSIFSHHNNDRLVSSNVHDAKHPDSDDDEQDDDDYDEYNSNTLIFRQKPLHAITIATANTKKPRTPDTSKSKSARPTHQLYIQHQKNQSSTVKSQLLSLSSSNDVRQHKQLSIAFEGKGTKYINKNEKQLPAKHTHHKQEKSATQHPKKDSTLYAPFTERPEIIEDDYIPLPTVTRKYIDPPPDVLLDSIPPFHHTHKRHHSNLLDNDSTTTSTVALSPTTTAVAPLQKPKNKLVVDTKQLDDTSVAFIGAWLSRNSAALETNNVDIQQSIHKSTTF</sequence>
<organism evidence="2 3">
    <name type="scientific">Mucor velutinosus</name>
    <dbReference type="NCBI Taxonomy" id="708070"/>
    <lineage>
        <taxon>Eukaryota</taxon>
        <taxon>Fungi</taxon>
        <taxon>Fungi incertae sedis</taxon>
        <taxon>Mucoromycota</taxon>
        <taxon>Mucoromycotina</taxon>
        <taxon>Mucoromycetes</taxon>
        <taxon>Mucorales</taxon>
        <taxon>Mucorineae</taxon>
        <taxon>Mucoraceae</taxon>
        <taxon>Mucor</taxon>
    </lineage>
</organism>
<feature type="compositionally biased region" description="Acidic residues" evidence="1">
    <location>
        <begin position="57"/>
        <end position="69"/>
    </location>
</feature>
<dbReference type="RefSeq" id="XP_064680440.1">
    <property type="nucleotide sequence ID" value="XM_064825063.1"/>
</dbReference>
<dbReference type="EMBL" id="JASEJX010000016">
    <property type="protein sequence ID" value="KAK4513774.1"/>
    <property type="molecule type" value="Genomic_DNA"/>
</dbReference>
<protein>
    <submittedName>
        <fullName evidence="2">Uncharacterized protein</fullName>
    </submittedName>
</protein>
<accession>A0AAN7DAW4</accession>
<dbReference type="AlphaFoldDB" id="A0AAN7DAW4"/>
<evidence type="ECO:0000256" key="1">
    <source>
        <dbReference type="SAM" id="MobiDB-lite"/>
    </source>
</evidence>
<proteinExistence type="predicted"/>
<gene>
    <name evidence="2" type="ORF">ATC70_005780</name>
</gene>
<name>A0AAN7DAW4_9FUNG</name>
<dbReference type="Proteomes" id="UP001304243">
    <property type="component" value="Unassembled WGS sequence"/>
</dbReference>
<feature type="region of interest" description="Disordered" evidence="1">
    <location>
        <begin position="41"/>
        <end position="69"/>
    </location>
</feature>